<evidence type="ECO:0000313" key="3">
    <source>
        <dbReference type="Proteomes" id="UP001172082"/>
    </source>
</evidence>
<proteinExistence type="predicted"/>
<comment type="caution">
    <text evidence="2">The sequence shown here is derived from an EMBL/GenBank/DDBJ whole genome shotgun (WGS) entry which is preliminary data.</text>
</comment>
<sequence>MYRKLLLIPVFCFLLASESFSQKEFDPEGEHNFFDRVYLGGNFNLQFGDVTFVDISPLAGYMITNRFSAGLGATYQYLRWKIFDFSTNVYGGRVFARHNIGQQFFAHAEFESLSLEFFQAGENTREWVPGFFLGGGLFQPIGSRGAGFNITALYNFAHDELKSPYNSPWIFRVGFTL</sequence>
<organism evidence="2 3">
    <name type="scientific">Splendidivirga corallicola</name>
    <dbReference type="NCBI Taxonomy" id="3051826"/>
    <lineage>
        <taxon>Bacteria</taxon>
        <taxon>Pseudomonadati</taxon>
        <taxon>Bacteroidota</taxon>
        <taxon>Cytophagia</taxon>
        <taxon>Cytophagales</taxon>
        <taxon>Splendidivirgaceae</taxon>
        <taxon>Splendidivirga</taxon>
    </lineage>
</organism>
<evidence type="ECO:0000256" key="1">
    <source>
        <dbReference type="SAM" id="SignalP"/>
    </source>
</evidence>
<name>A0ABT8KWF8_9BACT</name>
<feature type="signal peptide" evidence="1">
    <location>
        <begin position="1"/>
        <end position="21"/>
    </location>
</feature>
<dbReference type="Proteomes" id="UP001172082">
    <property type="component" value="Unassembled WGS sequence"/>
</dbReference>
<dbReference type="EMBL" id="JAUJEA010000015">
    <property type="protein sequence ID" value="MDN5205126.1"/>
    <property type="molecule type" value="Genomic_DNA"/>
</dbReference>
<protein>
    <recommendedName>
        <fullName evidence="4">Outer membrane protein beta-barrel domain-containing protein</fullName>
    </recommendedName>
</protein>
<keyword evidence="1" id="KW-0732">Signal</keyword>
<evidence type="ECO:0008006" key="4">
    <source>
        <dbReference type="Google" id="ProtNLM"/>
    </source>
</evidence>
<reference evidence="2" key="1">
    <citation type="submission" date="2023-06" db="EMBL/GenBank/DDBJ databases">
        <title>Genomic of Parafulvivirga corallium.</title>
        <authorList>
            <person name="Wang G."/>
        </authorList>
    </citation>
    <scope>NUCLEOTIDE SEQUENCE</scope>
    <source>
        <strain evidence="2">BMA10</strain>
    </source>
</reference>
<dbReference type="RefSeq" id="WP_346755148.1">
    <property type="nucleotide sequence ID" value="NZ_JAUJEA010000015.1"/>
</dbReference>
<gene>
    <name evidence="2" type="ORF">QQ008_27310</name>
</gene>
<keyword evidence="3" id="KW-1185">Reference proteome</keyword>
<evidence type="ECO:0000313" key="2">
    <source>
        <dbReference type="EMBL" id="MDN5205126.1"/>
    </source>
</evidence>
<accession>A0ABT8KWF8</accession>
<feature type="chain" id="PRO_5046391166" description="Outer membrane protein beta-barrel domain-containing protein" evidence="1">
    <location>
        <begin position="22"/>
        <end position="177"/>
    </location>
</feature>